<dbReference type="PROSITE" id="PS01124">
    <property type="entry name" value="HTH_ARAC_FAMILY_2"/>
    <property type="match status" value="1"/>
</dbReference>
<dbReference type="InterPro" id="IPR020449">
    <property type="entry name" value="Tscrpt_reg_AraC-type_HTH"/>
</dbReference>
<name>A0A229TF62_9PSEU</name>
<dbReference type="InterPro" id="IPR009057">
    <property type="entry name" value="Homeodomain-like_sf"/>
</dbReference>
<dbReference type="AlphaFoldDB" id="A0A229TF62"/>
<dbReference type="SUPFAM" id="SSF46689">
    <property type="entry name" value="Homeodomain-like"/>
    <property type="match status" value="1"/>
</dbReference>
<comment type="caution">
    <text evidence="5">The sequence shown here is derived from an EMBL/GenBank/DDBJ whole genome shotgun (WGS) entry which is preliminary data.</text>
</comment>
<evidence type="ECO:0000256" key="1">
    <source>
        <dbReference type="ARBA" id="ARBA00023015"/>
    </source>
</evidence>
<dbReference type="Gene3D" id="1.10.10.60">
    <property type="entry name" value="Homeodomain-like"/>
    <property type="match status" value="1"/>
</dbReference>
<gene>
    <name evidence="5" type="ORF">CF165_08485</name>
</gene>
<evidence type="ECO:0000259" key="4">
    <source>
        <dbReference type="PROSITE" id="PS01124"/>
    </source>
</evidence>
<sequence>MGTFDVGHCGRLLVELRPLPAPRYERRAAAGIGGMCTTMSPMCTAGTTAYPDRVAHVPPGATMAGSPILMPTGSAVPRSAAKVGPGVWEQQVNAGVALHFSFEFDTSRSFAGSITHRSMGDLGMFGVACRRHTVHRRPDDLTRAADAYFLLTLQLAGAKQVTQGGRSATIRAGEFALYDSERPLTLDVGDGYRSVNVRFRKAALGAHDAEAFSELAARTFSTEHGIAPVVWSTILNLGSLAPAHQSAGILLAGSVIDMTATMLRAQAGITGPAGRDDRTRRRLAVQAYIDERLSDPDLRVETIAAACFVSVRHLHALFRDSGHTVAGWIRHRRVEACKRDLANPAARSVPVAAIGARWGFADPSHFGQVFKNTAGVTPAEFRRQALA</sequence>
<dbReference type="Pfam" id="PF12833">
    <property type="entry name" value="HTH_18"/>
    <property type="match status" value="1"/>
</dbReference>
<dbReference type="PANTHER" id="PTHR46796">
    <property type="entry name" value="HTH-TYPE TRANSCRIPTIONAL ACTIVATOR RHAS-RELATED"/>
    <property type="match status" value="1"/>
</dbReference>
<keyword evidence="2" id="KW-0238">DNA-binding</keyword>
<evidence type="ECO:0000256" key="2">
    <source>
        <dbReference type="ARBA" id="ARBA00023125"/>
    </source>
</evidence>
<evidence type="ECO:0000313" key="6">
    <source>
        <dbReference type="Proteomes" id="UP000215199"/>
    </source>
</evidence>
<evidence type="ECO:0000313" key="5">
    <source>
        <dbReference type="EMBL" id="OXM69544.1"/>
    </source>
</evidence>
<reference evidence="6" key="1">
    <citation type="submission" date="2017-07" db="EMBL/GenBank/DDBJ databases">
        <title>Comparative genome mining reveals phylogenetic distribution patterns of secondary metabolites in Amycolatopsis.</title>
        <authorList>
            <person name="Adamek M."/>
            <person name="Alanjary M."/>
            <person name="Sales-Ortells H."/>
            <person name="Goodfellow M."/>
            <person name="Bull A.T."/>
            <person name="Kalinowski J."/>
            <person name="Ziemert N."/>
        </authorList>
    </citation>
    <scope>NUCLEOTIDE SEQUENCE [LARGE SCALE GENOMIC DNA]</scope>
    <source>
        <strain evidence="6">H5</strain>
    </source>
</reference>
<dbReference type="Pfam" id="PF14525">
    <property type="entry name" value="AraC_binding_2"/>
    <property type="match status" value="1"/>
</dbReference>
<dbReference type="GO" id="GO:0003700">
    <property type="term" value="F:DNA-binding transcription factor activity"/>
    <property type="evidence" value="ECO:0007669"/>
    <property type="project" value="InterPro"/>
</dbReference>
<dbReference type="InterPro" id="IPR018060">
    <property type="entry name" value="HTH_AraC"/>
</dbReference>
<dbReference type="EMBL" id="NMUL01000007">
    <property type="protein sequence ID" value="OXM69544.1"/>
    <property type="molecule type" value="Genomic_DNA"/>
</dbReference>
<dbReference type="SMART" id="SM00342">
    <property type="entry name" value="HTH_ARAC"/>
    <property type="match status" value="1"/>
</dbReference>
<dbReference type="GO" id="GO:0043565">
    <property type="term" value="F:sequence-specific DNA binding"/>
    <property type="evidence" value="ECO:0007669"/>
    <property type="project" value="InterPro"/>
</dbReference>
<protein>
    <recommendedName>
        <fullName evidence="4">HTH araC/xylS-type domain-containing protein</fullName>
    </recommendedName>
</protein>
<dbReference type="PANTHER" id="PTHR46796:SF6">
    <property type="entry name" value="ARAC SUBFAMILY"/>
    <property type="match status" value="1"/>
</dbReference>
<evidence type="ECO:0000256" key="3">
    <source>
        <dbReference type="ARBA" id="ARBA00023163"/>
    </source>
</evidence>
<dbReference type="PRINTS" id="PR00032">
    <property type="entry name" value="HTHARAC"/>
</dbReference>
<keyword evidence="3" id="KW-0804">Transcription</keyword>
<dbReference type="Proteomes" id="UP000215199">
    <property type="component" value="Unassembled WGS sequence"/>
</dbReference>
<accession>A0A229TF62</accession>
<organism evidence="5 6">
    <name type="scientific">Amycolatopsis vastitatis</name>
    <dbReference type="NCBI Taxonomy" id="1905142"/>
    <lineage>
        <taxon>Bacteria</taxon>
        <taxon>Bacillati</taxon>
        <taxon>Actinomycetota</taxon>
        <taxon>Actinomycetes</taxon>
        <taxon>Pseudonocardiales</taxon>
        <taxon>Pseudonocardiaceae</taxon>
        <taxon>Amycolatopsis</taxon>
    </lineage>
</organism>
<dbReference type="InterPro" id="IPR035418">
    <property type="entry name" value="AraC-bd_2"/>
</dbReference>
<keyword evidence="6" id="KW-1185">Reference proteome</keyword>
<dbReference type="InterPro" id="IPR050204">
    <property type="entry name" value="AraC_XylS_family_regulators"/>
</dbReference>
<proteinExistence type="predicted"/>
<keyword evidence="1" id="KW-0805">Transcription regulation</keyword>
<feature type="domain" description="HTH araC/xylS-type" evidence="4">
    <location>
        <begin position="283"/>
        <end position="384"/>
    </location>
</feature>